<feature type="compositionally biased region" description="Low complexity" evidence="1">
    <location>
        <begin position="58"/>
        <end position="69"/>
    </location>
</feature>
<feature type="region of interest" description="Disordered" evidence="1">
    <location>
        <begin position="44"/>
        <end position="74"/>
    </location>
</feature>
<proteinExistence type="predicted"/>
<evidence type="ECO:0000256" key="1">
    <source>
        <dbReference type="SAM" id="MobiDB-lite"/>
    </source>
</evidence>
<accession>A0A4Y2CWW4</accession>
<comment type="caution">
    <text evidence="2">The sequence shown here is derived from an EMBL/GenBank/DDBJ whole genome shotgun (WGS) entry which is preliminary data.</text>
</comment>
<dbReference type="AlphaFoldDB" id="A0A4Y2CWW4"/>
<protein>
    <submittedName>
        <fullName evidence="2">Uncharacterized protein</fullName>
    </submittedName>
</protein>
<sequence>MSRPDSARAGEKKSFFSLATAHLEPTLKDLTMPHSRTAAVEELAPTSTIQGRSKKIFGSKGSKPTSSPGIESSVLSNSYTPMDSFFSSRLKFLQASLVNVNSAP</sequence>
<organism evidence="2 3">
    <name type="scientific">Araneus ventricosus</name>
    <name type="common">Orbweaver spider</name>
    <name type="synonym">Epeira ventricosa</name>
    <dbReference type="NCBI Taxonomy" id="182803"/>
    <lineage>
        <taxon>Eukaryota</taxon>
        <taxon>Metazoa</taxon>
        <taxon>Ecdysozoa</taxon>
        <taxon>Arthropoda</taxon>
        <taxon>Chelicerata</taxon>
        <taxon>Arachnida</taxon>
        <taxon>Araneae</taxon>
        <taxon>Araneomorphae</taxon>
        <taxon>Entelegynae</taxon>
        <taxon>Araneoidea</taxon>
        <taxon>Araneidae</taxon>
        <taxon>Araneus</taxon>
    </lineage>
</organism>
<gene>
    <name evidence="2" type="ORF">AVEN_57500_1</name>
</gene>
<name>A0A4Y2CWW4_ARAVE</name>
<keyword evidence="3" id="KW-1185">Reference proteome</keyword>
<dbReference type="EMBL" id="BGPR01000262">
    <property type="protein sequence ID" value="GBM08971.1"/>
    <property type="molecule type" value="Genomic_DNA"/>
</dbReference>
<dbReference type="Proteomes" id="UP000499080">
    <property type="component" value="Unassembled WGS sequence"/>
</dbReference>
<reference evidence="2 3" key="1">
    <citation type="journal article" date="2019" name="Sci. Rep.">
        <title>Orb-weaving spider Araneus ventricosus genome elucidates the spidroin gene catalogue.</title>
        <authorList>
            <person name="Kono N."/>
            <person name="Nakamura H."/>
            <person name="Ohtoshi R."/>
            <person name="Moran D.A.P."/>
            <person name="Shinohara A."/>
            <person name="Yoshida Y."/>
            <person name="Fujiwara M."/>
            <person name="Mori M."/>
            <person name="Tomita M."/>
            <person name="Arakawa K."/>
        </authorList>
    </citation>
    <scope>NUCLEOTIDE SEQUENCE [LARGE SCALE GENOMIC DNA]</scope>
</reference>
<evidence type="ECO:0000313" key="3">
    <source>
        <dbReference type="Proteomes" id="UP000499080"/>
    </source>
</evidence>
<evidence type="ECO:0000313" key="2">
    <source>
        <dbReference type="EMBL" id="GBM08971.1"/>
    </source>
</evidence>